<name>A0A1V9XTN8_9ACAR</name>
<dbReference type="AlphaFoldDB" id="A0A1V9XTN8"/>
<gene>
    <name evidence="2" type="ORF">BIW11_07507</name>
</gene>
<reference evidence="2 3" key="1">
    <citation type="journal article" date="2017" name="Gigascience">
        <title>Draft genome of the honey bee ectoparasitic mite, Tropilaelaps mercedesae, is shaped by the parasitic life history.</title>
        <authorList>
            <person name="Dong X."/>
            <person name="Armstrong S.D."/>
            <person name="Xia D."/>
            <person name="Makepeace B.L."/>
            <person name="Darby A.C."/>
            <person name="Kadowaki T."/>
        </authorList>
    </citation>
    <scope>NUCLEOTIDE SEQUENCE [LARGE SCALE GENOMIC DNA]</scope>
    <source>
        <strain evidence="2">Wuxi-XJTLU</strain>
    </source>
</reference>
<keyword evidence="3" id="KW-1185">Reference proteome</keyword>
<evidence type="ECO:0000256" key="1">
    <source>
        <dbReference type="SAM" id="Coils"/>
    </source>
</evidence>
<protein>
    <submittedName>
        <fullName evidence="2">Uncharacterized protein</fullName>
    </submittedName>
</protein>
<sequence>MEETAKAMGLSEASTGKIREYFKKAYDTMKEQGECGKDKSAEEKKKFLEESIAAIQADVGEAENELVAKVVNEAYEKIQAKKAELAAAK</sequence>
<comment type="caution">
    <text evidence="2">The sequence shown here is derived from an EMBL/GenBank/DDBJ whole genome shotgun (WGS) entry which is preliminary data.</text>
</comment>
<organism evidence="2 3">
    <name type="scientific">Tropilaelaps mercedesae</name>
    <dbReference type="NCBI Taxonomy" id="418985"/>
    <lineage>
        <taxon>Eukaryota</taxon>
        <taxon>Metazoa</taxon>
        <taxon>Ecdysozoa</taxon>
        <taxon>Arthropoda</taxon>
        <taxon>Chelicerata</taxon>
        <taxon>Arachnida</taxon>
        <taxon>Acari</taxon>
        <taxon>Parasitiformes</taxon>
        <taxon>Mesostigmata</taxon>
        <taxon>Gamasina</taxon>
        <taxon>Dermanyssoidea</taxon>
        <taxon>Laelapidae</taxon>
        <taxon>Tropilaelaps</taxon>
    </lineage>
</organism>
<keyword evidence="1" id="KW-0175">Coiled coil</keyword>
<feature type="coiled-coil region" evidence="1">
    <location>
        <begin position="38"/>
        <end position="65"/>
    </location>
</feature>
<evidence type="ECO:0000313" key="2">
    <source>
        <dbReference type="EMBL" id="OQR76857.1"/>
    </source>
</evidence>
<evidence type="ECO:0000313" key="3">
    <source>
        <dbReference type="Proteomes" id="UP000192247"/>
    </source>
</evidence>
<dbReference type="OrthoDB" id="10481972at2759"/>
<accession>A0A1V9XTN8</accession>
<dbReference type="EMBL" id="MNPL01004283">
    <property type="protein sequence ID" value="OQR76857.1"/>
    <property type="molecule type" value="Genomic_DNA"/>
</dbReference>
<dbReference type="InParanoid" id="A0A1V9XTN8"/>
<dbReference type="Proteomes" id="UP000192247">
    <property type="component" value="Unassembled WGS sequence"/>
</dbReference>
<proteinExistence type="predicted"/>